<keyword evidence="3" id="KW-0687">Ribonucleoprotein</keyword>
<dbReference type="PANTHER" id="PTHR13528">
    <property type="entry name" value="39S RIBOSOMAL PROTEIN L28, MITOCHONDRIAL"/>
    <property type="match status" value="1"/>
</dbReference>
<dbReference type="InterPro" id="IPR037147">
    <property type="entry name" value="Ribosomal_bL28_sf"/>
</dbReference>
<dbReference type="PANTHER" id="PTHR13528:SF2">
    <property type="entry name" value="LARGE RIBOSOMAL SUBUNIT PROTEIN BL28M"/>
    <property type="match status" value="1"/>
</dbReference>
<evidence type="ECO:0000256" key="1">
    <source>
        <dbReference type="ARBA" id="ARBA00008760"/>
    </source>
</evidence>
<reference evidence="7" key="1">
    <citation type="submission" date="2022-01" db="EMBL/GenBank/DDBJ databases">
        <title>Genome Sequence Resource for Two Populations of Ditylenchus destructor, the Migratory Endoparasitic Phytonematode.</title>
        <authorList>
            <person name="Zhang H."/>
            <person name="Lin R."/>
            <person name="Xie B."/>
        </authorList>
    </citation>
    <scope>NUCLEOTIDE SEQUENCE</scope>
    <source>
        <strain evidence="7">BazhouSP</strain>
    </source>
</reference>
<keyword evidence="8" id="KW-1185">Reference proteome</keyword>
<evidence type="ECO:0000256" key="3">
    <source>
        <dbReference type="ARBA" id="ARBA00023274"/>
    </source>
</evidence>
<comment type="caution">
    <text evidence="7">The sequence shown here is derived from an EMBL/GenBank/DDBJ whole genome shotgun (WGS) entry which is preliminary data.</text>
</comment>
<dbReference type="Gene3D" id="2.30.170.40">
    <property type="entry name" value="Ribosomal protein L28/L24"/>
    <property type="match status" value="1"/>
</dbReference>
<evidence type="ECO:0000256" key="2">
    <source>
        <dbReference type="ARBA" id="ARBA00022980"/>
    </source>
</evidence>
<evidence type="ECO:0000313" key="8">
    <source>
        <dbReference type="Proteomes" id="UP001201812"/>
    </source>
</evidence>
<dbReference type="GO" id="GO:0022625">
    <property type="term" value="C:cytosolic large ribosomal subunit"/>
    <property type="evidence" value="ECO:0007669"/>
    <property type="project" value="TreeGrafter"/>
</dbReference>
<feature type="region of interest" description="Disordered" evidence="6">
    <location>
        <begin position="73"/>
        <end position="97"/>
    </location>
</feature>
<sequence>MAGRLGKEARAMLDRAALGIAGPVIEPGDTGMGDGARAHGARLQRDPQVAILQPVAAKRFRRRANRQHLGMRGGVMQGSRSVGRDRDHRLAPHHHRAPGHLARLRRITGGIQRGAHRFGQRKHRPAMPARSGLAMPCESGVVRNRRCRGAAPAGAPYQGLARLGGGLGRLRLLPPPPPAPGSPSHADFTDIGLHRRRLPALQFHAGQAARLHVDVEHAERDHRHDRHRGQHQYRQNCTHGSGLLKSNRLRNNARSIIEVASGAGNEVTKSLCPDQADFSANLQNVTLMSEALERSIRLRVSTHGLRSVEHNGGLDNWLLKTSDEKLSLKARRLKREVAKKAIASA</sequence>
<dbReference type="InterPro" id="IPR034704">
    <property type="entry name" value="Ribosomal_bL28/bL31-like_sf"/>
</dbReference>
<organism evidence="7 8">
    <name type="scientific">Ditylenchus destructor</name>
    <dbReference type="NCBI Taxonomy" id="166010"/>
    <lineage>
        <taxon>Eukaryota</taxon>
        <taxon>Metazoa</taxon>
        <taxon>Ecdysozoa</taxon>
        <taxon>Nematoda</taxon>
        <taxon>Chromadorea</taxon>
        <taxon>Rhabditida</taxon>
        <taxon>Tylenchina</taxon>
        <taxon>Tylenchomorpha</taxon>
        <taxon>Sphaerularioidea</taxon>
        <taxon>Anguinidae</taxon>
        <taxon>Anguininae</taxon>
        <taxon>Ditylenchus</taxon>
    </lineage>
</organism>
<dbReference type="SUPFAM" id="SSF143800">
    <property type="entry name" value="L28p-like"/>
    <property type="match status" value="1"/>
</dbReference>
<dbReference type="InterPro" id="IPR026569">
    <property type="entry name" value="Ribosomal_bL28"/>
</dbReference>
<dbReference type="GO" id="GO:0003735">
    <property type="term" value="F:structural constituent of ribosome"/>
    <property type="evidence" value="ECO:0007669"/>
    <property type="project" value="InterPro"/>
</dbReference>
<evidence type="ECO:0000256" key="5">
    <source>
        <dbReference type="ARBA" id="ARBA00035538"/>
    </source>
</evidence>
<evidence type="ECO:0000256" key="4">
    <source>
        <dbReference type="ARBA" id="ARBA00035269"/>
    </source>
</evidence>
<evidence type="ECO:0000313" key="7">
    <source>
        <dbReference type="EMBL" id="KAI1692428.1"/>
    </source>
</evidence>
<accession>A0AAD4QVF5</accession>
<dbReference type="EMBL" id="JAKKPZ010000767">
    <property type="protein sequence ID" value="KAI1692428.1"/>
    <property type="molecule type" value="Genomic_DNA"/>
</dbReference>
<dbReference type="Proteomes" id="UP001201812">
    <property type="component" value="Unassembled WGS sequence"/>
</dbReference>
<protein>
    <recommendedName>
        <fullName evidence="4">Large ribosomal subunit protein bL28m</fullName>
    </recommendedName>
    <alternativeName>
        <fullName evidence="5">39S ribosomal protein L28, mitochondrial</fullName>
    </alternativeName>
</protein>
<dbReference type="Pfam" id="PF00830">
    <property type="entry name" value="Ribosomal_L28"/>
    <property type="match status" value="1"/>
</dbReference>
<keyword evidence="2" id="KW-0689">Ribosomal protein</keyword>
<proteinExistence type="inferred from homology"/>
<dbReference type="AlphaFoldDB" id="A0AAD4QVF5"/>
<name>A0AAD4QVF5_9BILA</name>
<evidence type="ECO:0000256" key="6">
    <source>
        <dbReference type="SAM" id="MobiDB-lite"/>
    </source>
</evidence>
<gene>
    <name evidence="7" type="ORF">DdX_21251</name>
</gene>
<comment type="similarity">
    <text evidence="1">Belongs to the bacterial ribosomal protein bL28 family.</text>
</comment>
<feature type="region of interest" description="Disordered" evidence="6">
    <location>
        <begin position="224"/>
        <end position="244"/>
    </location>
</feature>